<comment type="caution">
    <text evidence="3">The sequence shown here is derived from an EMBL/GenBank/DDBJ whole genome shotgun (WGS) entry which is preliminary data.</text>
</comment>
<evidence type="ECO:0000256" key="1">
    <source>
        <dbReference type="ARBA" id="ARBA00023002"/>
    </source>
</evidence>
<gene>
    <name evidence="3" type="primary">padE</name>
    <name evidence="3" type="ORF">MOMUL_25800</name>
</gene>
<dbReference type="InterPro" id="IPR011894">
    <property type="entry name" value="PorC_KorC"/>
</dbReference>
<dbReference type="EMBL" id="LTBC01000014">
    <property type="protein sequence ID" value="KYH31199.1"/>
    <property type="molecule type" value="Genomic_DNA"/>
</dbReference>
<keyword evidence="1 3" id="KW-0560">Oxidoreductase</keyword>
<dbReference type="AlphaFoldDB" id="A0A151AU63"/>
<dbReference type="InterPro" id="IPR002869">
    <property type="entry name" value="Pyrv_flavodox_OxRed_cen"/>
</dbReference>
<proteinExistence type="predicted"/>
<dbReference type="SUPFAM" id="SSF53323">
    <property type="entry name" value="Pyruvate-ferredoxin oxidoreductase, PFOR, domain III"/>
    <property type="match status" value="1"/>
</dbReference>
<evidence type="ECO:0000259" key="2">
    <source>
        <dbReference type="Pfam" id="PF01558"/>
    </source>
</evidence>
<dbReference type="PATRIC" id="fig|1122241.3.peg.2739"/>
<keyword evidence="4" id="KW-1185">Reference proteome</keyword>
<reference evidence="3 4" key="1">
    <citation type="submission" date="2016-02" db="EMBL/GenBank/DDBJ databases">
        <title>Genome sequence of Moorella mulderi DSM 14980.</title>
        <authorList>
            <person name="Poehlein A."/>
            <person name="Daniel R."/>
        </authorList>
    </citation>
    <scope>NUCLEOTIDE SEQUENCE [LARGE SCALE GENOMIC DNA]</scope>
    <source>
        <strain evidence="3 4">DSM 14980</strain>
    </source>
</reference>
<evidence type="ECO:0000313" key="3">
    <source>
        <dbReference type="EMBL" id="KYH31199.1"/>
    </source>
</evidence>
<dbReference type="InterPro" id="IPR019752">
    <property type="entry name" value="Pyrv/ketoisovalerate_OxRed_cat"/>
</dbReference>
<organism evidence="3 4">
    <name type="scientific">Moorella mulderi DSM 14980</name>
    <dbReference type="NCBI Taxonomy" id="1122241"/>
    <lineage>
        <taxon>Bacteria</taxon>
        <taxon>Bacillati</taxon>
        <taxon>Bacillota</taxon>
        <taxon>Clostridia</taxon>
        <taxon>Neomoorellales</taxon>
        <taxon>Neomoorellaceae</taxon>
        <taxon>Neomoorella</taxon>
    </lineage>
</organism>
<dbReference type="OrthoDB" id="9794954at2"/>
<dbReference type="Proteomes" id="UP000075670">
    <property type="component" value="Unassembled WGS sequence"/>
</dbReference>
<dbReference type="Gene3D" id="3.40.920.10">
    <property type="entry name" value="Pyruvate-ferredoxin oxidoreductase, PFOR, domain III"/>
    <property type="match status" value="1"/>
</dbReference>
<dbReference type="PANTHER" id="PTHR43366:SF1">
    <property type="entry name" value="PYRUVATE SYNTHASE SUBUNIT PORC"/>
    <property type="match status" value="1"/>
</dbReference>
<dbReference type="RefSeq" id="WP_064774423.1">
    <property type="nucleotide sequence ID" value="NZ_LTBC01000014.1"/>
</dbReference>
<dbReference type="GO" id="GO:0047110">
    <property type="term" value="F:phenylglyoxylate dehydrogenase (acylating) activity"/>
    <property type="evidence" value="ECO:0007669"/>
    <property type="project" value="UniProtKB-EC"/>
</dbReference>
<dbReference type="EC" id="1.2.1.58" evidence="3"/>
<dbReference type="Pfam" id="PF01558">
    <property type="entry name" value="POR"/>
    <property type="match status" value="1"/>
</dbReference>
<dbReference type="PANTHER" id="PTHR43366">
    <property type="entry name" value="PYRUVATE SYNTHASE SUBUNIT PORC"/>
    <property type="match status" value="1"/>
</dbReference>
<evidence type="ECO:0000313" key="4">
    <source>
        <dbReference type="Proteomes" id="UP000075670"/>
    </source>
</evidence>
<dbReference type="NCBIfam" id="TIGR02175">
    <property type="entry name" value="PorC_KorC"/>
    <property type="match status" value="1"/>
</dbReference>
<feature type="domain" description="Pyruvate/ketoisovalerate oxidoreductase catalytic" evidence="2">
    <location>
        <begin position="10"/>
        <end position="176"/>
    </location>
</feature>
<protein>
    <submittedName>
        <fullName evidence="3">NADH-dependent phenylglyoxylate dehydrogenase subunit gamma</fullName>
        <ecNumber evidence="3">1.2.1.58</ecNumber>
    </submittedName>
</protein>
<dbReference type="InterPro" id="IPR051626">
    <property type="entry name" value="Oxidoreductase_gamma_subunit"/>
</dbReference>
<sequence length="202" mass="21493">MLQIRWHGRGGQGAVTAARIFGLAAAVYGDWYAQSFPSFGTERRGAPVTAFTRLDDRPIRDRSQIYNPDYVVVLDATLLESTDVFAGLAPGGTVLINAGREKAAVRALDRARVYYLDATRLAREVLGVPIVNTAMVVALAGATGLLSLEAVEKAIAAVLPQELVAQNIALARRAYDLAKVLGGKEAIASGSRVKREALVSAD</sequence>
<accession>A0A151AU63</accession>
<dbReference type="GO" id="GO:0016625">
    <property type="term" value="F:oxidoreductase activity, acting on the aldehyde or oxo group of donors, iron-sulfur protein as acceptor"/>
    <property type="evidence" value="ECO:0007669"/>
    <property type="project" value="InterPro"/>
</dbReference>
<name>A0A151AU63_9FIRM</name>